<dbReference type="RefSeq" id="WP_146515101.1">
    <property type="nucleotide sequence ID" value="NZ_SJPI01000001.1"/>
</dbReference>
<dbReference type="OrthoDB" id="9782842at2"/>
<keyword evidence="1" id="KW-1133">Transmembrane helix</keyword>
<keyword evidence="1" id="KW-0472">Membrane</keyword>
<reference evidence="3 4" key="1">
    <citation type="submission" date="2019-02" db="EMBL/GenBank/DDBJ databases">
        <title>Deep-cultivation of Planctomycetes and their phenomic and genomic characterization uncovers novel biology.</title>
        <authorList>
            <person name="Wiegand S."/>
            <person name="Jogler M."/>
            <person name="Boedeker C."/>
            <person name="Pinto D."/>
            <person name="Vollmers J."/>
            <person name="Rivas-Marin E."/>
            <person name="Kohn T."/>
            <person name="Peeters S.H."/>
            <person name="Heuer A."/>
            <person name="Rast P."/>
            <person name="Oberbeckmann S."/>
            <person name="Bunk B."/>
            <person name="Jeske O."/>
            <person name="Meyerdierks A."/>
            <person name="Storesund J.E."/>
            <person name="Kallscheuer N."/>
            <person name="Luecker S."/>
            <person name="Lage O.M."/>
            <person name="Pohl T."/>
            <person name="Merkel B.J."/>
            <person name="Hornburger P."/>
            <person name="Mueller R.-W."/>
            <person name="Bruemmer F."/>
            <person name="Labrenz M."/>
            <person name="Spormann A.M."/>
            <person name="Op Den Camp H."/>
            <person name="Overmann J."/>
            <person name="Amann R."/>
            <person name="Jetten M.S.M."/>
            <person name="Mascher T."/>
            <person name="Medema M.H."/>
            <person name="Devos D.P."/>
            <person name="Kaster A.-K."/>
            <person name="Ovreas L."/>
            <person name="Rohde M."/>
            <person name="Galperin M.Y."/>
            <person name="Jogler C."/>
        </authorList>
    </citation>
    <scope>NUCLEOTIDE SEQUENCE [LARGE SCALE GENOMIC DNA]</scope>
    <source>
        <strain evidence="3 4">Pla22</strain>
    </source>
</reference>
<accession>A0A5C5WW49</accession>
<dbReference type="Pfam" id="PF13490">
    <property type="entry name" value="zf-HC2"/>
    <property type="match status" value="1"/>
</dbReference>
<proteinExistence type="predicted"/>
<evidence type="ECO:0000259" key="2">
    <source>
        <dbReference type="Pfam" id="PF13490"/>
    </source>
</evidence>
<name>A0A5C5WW49_9BACT</name>
<feature type="transmembrane region" description="Helical" evidence="1">
    <location>
        <begin position="107"/>
        <end position="128"/>
    </location>
</feature>
<evidence type="ECO:0000256" key="1">
    <source>
        <dbReference type="SAM" id="Phobius"/>
    </source>
</evidence>
<dbReference type="AlphaFoldDB" id="A0A5C5WW49"/>
<feature type="transmembrane region" description="Helical" evidence="1">
    <location>
        <begin position="81"/>
        <end position="101"/>
    </location>
</feature>
<organism evidence="3 4">
    <name type="scientific">Rubripirellula amarantea</name>
    <dbReference type="NCBI Taxonomy" id="2527999"/>
    <lineage>
        <taxon>Bacteria</taxon>
        <taxon>Pseudomonadati</taxon>
        <taxon>Planctomycetota</taxon>
        <taxon>Planctomycetia</taxon>
        <taxon>Pirellulales</taxon>
        <taxon>Pirellulaceae</taxon>
        <taxon>Rubripirellula</taxon>
    </lineage>
</organism>
<comment type="caution">
    <text evidence="3">The sequence shown here is derived from an EMBL/GenBank/DDBJ whole genome shotgun (WGS) entry which is preliminary data.</text>
</comment>
<sequence length="145" mass="16071">MLTCESIGEALSGYLDDELTQQESQRVELHLRECEKCRSLLNQMQTLQQAVGKTPAMSLDQQHWDRVHQDPIATATETAGWVLLAVCLLPPLIVGSVMFLADTGVSVLAKLIAIGSVSGLALLFYTVLRQRMLVSITDKYRKVKI</sequence>
<evidence type="ECO:0000313" key="4">
    <source>
        <dbReference type="Proteomes" id="UP000316598"/>
    </source>
</evidence>
<keyword evidence="4" id="KW-1185">Reference proteome</keyword>
<dbReference type="Gene3D" id="1.10.10.1320">
    <property type="entry name" value="Anti-sigma factor, zinc-finger domain"/>
    <property type="match status" value="1"/>
</dbReference>
<dbReference type="Proteomes" id="UP000316598">
    <property type="component" value="Unassembled WGS sequence"/>
</dbReference>
<dbReference type="EMBL" id="SJPI01000001">
    <property type="protein sequence ID" value="TWT55184.1"/>
    <property type="molecule type" value="Genomic_DNA"/>
</dbReference>
<feature type="domain" description="Putative zinc-finger" evidence="2">
    <location>
        <begin position="4"/>
        <end position="38"/>
    </location>
</feature>
<protein>
    <recommendedName>
        <fullName evidence="2">Putative zinc-finger domain-containing protein</fullName>
    </recommendedName>
</protein>
<dbReference type="InterPro" id="IPR027383">
    <property type="entry name" value="Znf_put"/>
</dbReference>
<gene>
    <name evidence="3" type="ORF">Pla22_28390</name>
</gene>
<keyword evidence="1" id="KW-0812">Transmembrane</keyword>
<dbReference type="InterPro" id="IPR041916">
    <property type="entry name" value="Anti_sigma_zinc_sf"/>
</dbReference>
<evidence type="ECO:0000313" key="3">
    <source>
        <dbReference type="EMBL" id="TWT55184.1"/>
    </source>
</evidence>